<feature type="transmembrane region" description="Helical" evidence="2">
    <location>
        <begin position="88"/>
        <end position="107"/>
    </location>
</feature>
<organism evidence="3 4">
    <name type="scientific">Blattamonas nauphoetae</name>
    <dbReference type="NCBI Taxonomy" id="2049346"/>
    <lineage>
        <taxon>Eukaryota</taxon>
        <taxon>Metamonada</taxon>
        <taxon>Preaxostyla</taxon>
        <taxon>Oxymonadida</taxon>
        <taxon>Blattamonas</taxon>
    </lineage>
</organism>
<dbReference type="Proteomes" id="UP001281761">
    <property type="component" value="Unassembled WGS sequence"/>
</dbReference>
<evidence type="ECO:0000313" key="3">
    <source>
        <dbReference type="EMBL" id="KAK2952355.1"/>
    </source>
</evidence>
<sequence length="142" mass="15861">MVSQEEEDSGMVLPDQRADSDAAETDEETKRMVHVEKEEGRRGTQVDIIFTLHSMSPSEQGSEEGSVGSGVDEERTREESMGRMRKKAVPLFQFLLPTPVTFIAYSFDVVSGMKLGRMGSLFRMVMLRLSCATRKCDVFGEA</sequence>
<dbReference type="EMBL" id="JARBJD010000105">
    <property type="protein sequence ID" value="KAK2952355.1"/>
    <property type="molecule type" value="Genomic_DNA"/>
</dbReference>
<feature type="region of interest" description="Disordered" evidence="1">
    <location>
        <begin position="54"/>
        <end position="83"/>
    </location>
</feature>
<feature type="compositionally biased region" description="Low complexity" evidence="1">
    <location>
        <begin position="56"/>
        <end position="70"/>
    </location>
</feature>
<feature type="region of interest" description="Disordered" evidence="1">
    <location>
        <begin position="1"/>
        <end position="39"/>
    </location>
</feature>
<name>A0ABQ9XLJ8_9EUKA</name>
<keyword evidence="2" id="KW-0812">Transmembrane</keyword>
<feature type="compositionally biased region" description="Basic and acidic residues" evidence="1">
    <location>
        <begin position="28"/>
        <end position="39"/>
    </location>
</feature>
<accession>A0ABQ9XLJ8</accession>
<proteinExistence type="predicted"/>
<evidence type="ECO:0000256" key="2">
    <source>
        <dbReference type="SAM" id="Phobius"/>
    </source>
</evidence>
<evidence type="ECO:0000313" key="4">
    <source>
        <dbReference type="Proteomes" id="UP001281761"/>
    </source>
</evidence>
<feature type="compositionally biased region" description="Basic and acidic residues" evidence="1">
    <location>
        <begin position="72"/>
        <end position="82"/>
    </location>
</feature>
<keyword evidence="4" id="KW-1185">Reference proteome</keyword>
<keyword evidence="2" id="KW-0472">Membrane</keyword>
<reference evidence="3 4" key="1">
    <citation type="journal article" date="2022" name="bioRxiv">
        <title>Genomics of Preaxostyla Flagellates Illuminates Evolutionary Transitions and the Path Towards Mitochondrial Loss.</title>
        <authorList>
            <person name="Novak L.V.F."/>
            <person name="Treitli S.C."/>
            <person name="Pyrih J."/>
            <person name="Halakuc P."/>
            <person name="Pipaliya S.V."/>
            <person name="Vacek V."/>
            <person name="Brzon O."/>
            <person name="Soukal P."/>
            <person name="Eme L."/>
            <person name="Dacks J.B."/>
            <person name="Karnkowska A."/>
            <person name="Elias M."/>
            <person name="Hampl V."/>
        </authorList>
    </citation>
    <scope>NUCLEOTIDE SEQUENCE [LARGE SCALE GENOMIC DNA]</scope>
    <source>
        <strain evidence="3">NAU3</strain>
        <tissue evidence="3">Gut</tissue>
    </source>
</reference>
<comment type="caution">
    <text evidence="3">The sequence shown here is derived from an EMBL/GenBank/DDBJ whole genome shotgun (WGS) entry which is preliminary data.</text>
</comment>
<gene>
    <name evidence="3" type="ORF">BLNAU_12765</name>
</gene>
<protein>
    <submittedName>
        <fullName evidence="3">Uncharacterized protein</fullName>
    </submittedName>
</protein>
<keyword evidence="2" id="KW-1133">Transmembrane helix</keyword>
<evidence type="ECO:0000256" key="1">
    <source>
        <dbReference type="SAM" id="MobiDB-lite"/>
    </source>
</evidence>